<gene>
    <name evidence="1" type="ORF">DILT_LOCUS6949</name>
</gene>
<reference evidence="1 2" key="1">
    <citation type="submission" date="2018-11" db="EMBL/GenBank/DDBJ databases">
        <authorList>
            <consortium name="Pathogen Informatics"/>
        </authorList>
    </citation>
    <scope>NUCLEOTIDE SEQUENCE [LARGE SCALE GENOMIC DNA]</scope>
</reference>
<dbReference type="OrthoDB" id="6271423at2759"/>
<evidence type="ECO:0000313" key="2">
    <source>
        <dbReference type="Proteomes" id="UP000281553"/>
    </source>
</evidence>
<organism evidence="1 2">
    <name type="scientific">Dibothriocephalus latus</name>
    <name type="common">Fish tapeworm</name>
    <name type="synonym">Diphyllobothrium latum</name>
    <dbReference type="NCBI Taxonomy" id="60516"/>
    <lineage>
        <taxon>Eukaryota</taxon>
        <taxon>Metazoa</taxon>
        <taxon>Spiralia</taxon>
        <taxon>Lophotrochozoa</taxon>
        <taxon>Platyhelminthes</taxon>
        <taxon>Cestoda</taxon>
        <taxon>Eucestoda</taxon>
        <taxon>Diphyllobothriidea</taxon>
        <taxon>Diphyllobothriidae</taxon>
        <taxon>Dibothriocephalus</taxon>
    </lineage>
</organism>
<protein>
    <submittedName>
        <fullName evidence="1">Uncharacterized protein</fullName>
    </submittedName>
</protein>
<dbReference type="EMBL" id="UYRU01050752">
    <property type="protein sequence ID" value="VDN11118.1"/>
    <property type="molecule type" value="Genomic_DNA"/>
</dbReference>
<evidence type="ECO:0000313" key="1">
    <source>
        <dbReference type="EMBL" id="VDN11118.1"/>
    </source>
</evidence>
<dbReference type="Proteomes" id="UP000281553">
    <property type="component" value="Unassembled WGS sequence"/>
</dbReference>
<accession>A0A3P7LMG9</accession>
<sequence length="75" mass="8777">MTMEDFQDCIMYCSNEYGKCLKATDGMWRDYMHNRVKIAQIVRRCCLKNEKRPNAKEEDSFAACSKIRCGAHLYG</sequence>
<keyword evidence="2" id="KW-1185">Reference proteome</keyword>
<dbReference type="AlphaFoldDB" id="A0A3P7LMG9"/>
<name>A0A3P7LMG9_DIBLA</name>
<proteinExistence type="predicted"/>